<keyword evidence="3" id="KW-1185">Reference proteome</keyword>
<sequence>MLNHTLNIVFYPISWSFAACFLIKKISYIIDFK</sequence>
<evidence type="ECO:0000256" key="1">
    <source>
        <dbReference type="SAM" id="Phobius"/>
    </source>
</evidence>
<evidence type="ECO:0000313" key="2">
    <source>
        <dbReference type="EMBL" id="ACQ68824.1"/>
    </source>
</evidence>
<keyword evidence="1" id="KW-1133">Transmembrane helix</keyword>
<keyword evidence="1" id="KW-0472">Membrane</keyword>
<protein>
    <submittedName>
        <fullName evidence="2">Uncharacterized protein</fullName>
    </submittedName>
</protein>
<gene>
    <name evidence="2" type="ordered locus">HDEF_2285</name>
</gene>
<feature type="transmembrane region" description="Helical" evidence="1">
    <location>
        <begin position="6"/>
        <end position="23"/>
    </location>
</feature>
<evidence type="ECO:0000313" key="3">
    <source>
        <dbReference type="Proteomes" id="UP000002334"/>
    </source>
</evidence>
<dbReference type="KEGG" id="hde:HDEF_2285"/>
<dbReference type="STRING" id="572265.HDEF_2285"/>
<organism evidence="2 3">
    <name type="scientific">Hamiltonella defensa subsp. Acyrthosiphon pisum (strain 5AT)</name>
    <dbReference type="NCBI Taxonomy" id="572265"/>
    <lineage>
        <taxon>Bacteria</taxon>
        <taxon>Pseudomonadati</taxon>
        <taxon>Pseudomonadota</taxon>
        <taxon>Gammaproteobacteria</taxon>
        <taxon>Enterobacterales</taxon>
        <taxon>Enterobacteriaceae</taxon>
        <taxon>aphid secondary symbionts</taxon>
        <taxon>Candidatus Williamhamiltonella</taxon>
    </lineage>
</organism>
<dbReference type="HOGENOM" id="CLU_3382203_0_0_6"/>
<proteinExistence type="predicted"/>
<dbReference type="EMBL" id="CP001277">
    <property type="protein sequence ID" value="ACQ68824.1"/>
    <property type="molecule type" value="Genomic_DNA"/>
</dbReference>
<keyword evidence="1" id="KW-0812">Transmembrane</keyword>
<accession>C4K8G8</accession>
<dbReference type="Proteomes" id="UP000002334">
    <property type="component" value="Chromosome"/>
</dbReference>
<name>C4K8G8_HAMD5</name>
<reference evidence="2 3" key="1">
    <citation type="journal article" date="2009" name="Proc. Natl. Acad. Sci. U.S.A.">
        <title>Hamiltonella defensa, genome evolution of protective bacterial endosymbiont from pathogenic ancestors.</title>
        <authorList>
            <person name="Degnan P.H."/>
            <person name="Yu Y."/>
            <person name="Sisneros N."/>
            <person name="Wing R.A."/>
            <person name="Moran N.A."/>
        </authorList>
    </citation>
    <scope>NUCLEOTIDE SEQUENCE [LARGE SCALE GENOMIC DNA]</scope>
    <source>
        <strain evidence="3">5AT</strain>
    </source>
</reference>
<dbReference type="AlphaFoldDB" id="C4K8G8"/>